<dbReference type="EC" id="2.7.1.26" evidence="2"/>
<evidence type="ECO:0000256" key="7">
    <source>
        <dbReference type="ARBA" id="ARBA00022840"/>
    </source>
</evidence>
<dbReference type="InterPro" id="IPR023468">
    <property type="entry name" value="Riboflavin_kinase"/>
</dbReference>
<dbReference type="InterPro" id="IPR023465">
    <property type="entry name" value="Riboflavin_kinase_dom_sf"/>
</dbReference>
<evidence type="ECO:0000256" key="2">
    <source>
        <dbReference type="ARBA" id="ARBA00012105"/>
    </source>
</evidence>
<dbReference type="InterPro" id="IPR015865">
    <property type="entry name" value="Riboflavin_kinase_bac/euk"/>
</dbReference>
<dbReference type="RefSeq" id="XP_001415661.1">
    <property type="nucleotide sequence ID" value="XM_001415624.1"/>
</dbReference>
<dbReference type="InterPro" id="IPR023214">
    <property type="entry name" value="HAD_sf"/>
</dbReference>
<evidence type="ECO:0000313" key="10">
    <source>
        <dbReference type="Proteomes" id="UP000001568"/>
    </source>
</evidence>
<dbReference type="GO" id="GO:0008531">
    <property type="term" value="F:riboflavin kinase activity"/>
    <property type="evidence" value="ECO:0007669"/>
    <property type="project" value="UniProtKB-EC"/>
</dbReference>
<dbReference type="Gramene" id="ABO93953">
    <property type="protein sequence ID" value="ABO93953"/>
    <property type="gene ID" value="OSTLU_29210"/>
</dbReference>
<evidence type="ECO:0000256" key="6">
    <source>
        <dbReference type="ARBA" id="ARBA00022741"/>
    </source>
</evidence>
<dbReference type="GO" id="GO:0009398">
    <property type="term" value="P:FMN biosynthetic process"/>
    <property type="evidence" value="ECO:0007669"/>
    <property type="project" value="UniProtKB-UniPathway"/>
</dbReference>
<organism evidence="9 10">
    <name type="scientific">Ostreococcus lucimarinus (strain CCE9901)</name>
    <dbReference type="NCBI Taxonomy" id="436017"/>
    <lineage>
        <taxon>Eukaryota</taxon>
        <taxon>Viridiplantae</taxon>
        <taxon>Chlorophyta</taxon>
        <taxon>Mamiellophyceae</taxon>
        <taxon>Mamiellales</taxon>
        <taxon>Bathycoccaceae</taxon>
        <taxon>Ostreococcus</taxon>
    </lineage>
</organism>
<accession>A4RS15</accession>
<dbReference type="eggNOG" id="KOG2914">
    <property type="taxonomic scope" value="Eukaryota"/>
</dbReference>
<dbReference type="Gene3D" id="3.40.50.1000">
    <property type="entry name" value="HAD superfamily/HAD-like"/>
    <property type="match status" value="1"/>
</dbReference>
<dbReference type="FunFam" id="2.40.30.30:FF:000005">
    <property type="entry name" value="Haloacid dehalogenase-like hydrolase domain-containing protein 1A"/>
    <property type="match status" value="1"/>
</dbReference>
<proteinExistence type="predicted"/>
<dbReference type="GeneID" id="4999795"/>
<protein>
    <recommendedName>
        <fullName evidence="2">riboflavin kinase</fullName>
        <ecNumber evidence="2">2.7.1.26</ecNumber>
    </recommendedName>
</protein>
<dbReference type="EMBL" id="CP000581">
    <property type="protein sequence ID" value="ABO93953.1"/>
    <property type="molecule type" value="Genomic_DNA"/>
</dbReference>
<dbReference type="SUPFAM" id="SSF56784">
    <property type="entry name" value="HAD-like"/>
    <property type="match status" value="1"/>
</dbReference>
<dbReference type="SMR" id="A4RS15"/>
<dbReference type="InterPro" id="IPR006439">
    <property type="entry name" value="HAD-SF_hydro_IA"/>
</dbReference>
<dbReference type="KEGG" id="olu:OSTLU_29210"/>
<dbReference type="InterPro" id="IPR036412">
    <property type="entry name" value="HAD-like_sf"/>
</dbReference>
<dbReference type="CDD" id="cd07505">
    <property type="entry name" value="HAD_BPGM-like"/>
    <property type="match status" value="1"/>
</dbReference>
<evidence type="ECO:0000256" key="4">
    <source>
        <dbReference type="ARBA" id="ARBA00022643"/>
    </source>
</evidence>
<dbReference type="GO" id="GO:0005524">
    <property type="term" value="F:ATP binding"/>
    <property type="evidence" value="ECO:0007669"/>
    <property type="project" value="UniProtKB-KW"/>
</dbReference>
<keyword evidence="3" id="KW-0285">Flavoprotein</keyword>
<keyword evidence="10" id="KW-1185">Reference proteome</keyword>
<dbReference type="PANTHER" id="PTHR22749">
    <property type="entry name" value="RIBOFLAVIN KINASE/FMN ADENYLYLTRANSFERASE"/>
    <property type="match status" value="1"/>
</dbReference>
<sequence>MPGARRLLEHLRARGVPFGLATSTPATYLKEKMRGHEDVLAMMDCVVTGCMVNRGKPDPEIFVAASAKLGAEASACVVLEDTPVGCEAARRAGCKTIAIPSIRDRKCFEAWSDVVLHSLYDLELEKFGLPAFDDWLPVGDGSADRVLPVPTIEMRGPVVKGFGRGSTQLGIPTANLDIVPLKHQVDSLAPGIYLGFASIRGETHKMVMSIGWNPYFDNSKKTIEPWLLHEFESDFYGEELSLVVVGYIRPEADFTTLEALVERIHRDAEVARVVLEREPFVGKRQMLMP</sequence>
<comment type="pathway">
    <text evidence="1">Cofactor biosynthesis; FMN biosynthesis; FMN from riboflavin (ATP route): step 1/1.</text>
</comment>
<gene>
    <name evidence="9" type="ORF">OSTLU_29210</name>
</gene>
<dbReference type="STRING" id="436017.A4RS15"/>
<dbReference type="Pfam" id="PF00702">
    <property type="entry name" value="Hydrolase"/>
    <property type="match status" value="1"/>
</dbReference>
<keyword evidence="6" id="KW-0547">Nucleotide-binding</keyword>
<dbReference type="eggNOG" id="KOG3110">
    <property type="taxonomic scope" value="Eukaryota"/>
</dbReference>
<dbReference type="UniPathway" id="UPA00276">
    <property type="reaction ID" value="UER00406"/>
</dbReference>
<dbReference type="SMART" id="SM00904">
    <property type="entry name" value="Flavokinase"/>
    <property type="match status" value="1"/>
</dbReference>
<dbReference type="OrthoDB" id="498027at2759"/>
<dbReference type="NCBIfam" id="TIGR01509">
    <property type="entry name" value="HAD-SF-IA-v3"/>
    <property type="match status" value="1"/>
</dbReference>
<dbReference type="GO" id="GO:0009231">
    <property type="term" value="P:riboflavin biosynthetic process"/>
    <property type="evidence" value="ECO:0007669"/>
    <property type="project" value="InterPro"/>
</dbReference>
<dbReference type="GO" id="GO:0000287">
    <property type="term" value="F:magnesium ion binding"/>
    <property type="evidence" value="ECO:0007669"/>
    <property type="project" value="EnsemblPlants"/>
</dbReference>
<dbReference type="SUPFAM" id="SSF82114">
    <property type="entry name" value="Riboflavin kinase-like"/>
    <property type="match status" value="1"/>
</dbReference>
<reference evidence="9 10" key="1">
    <citation type="journal article" date="2007" name="Proc. Natl. Acad. Sci. U.S.A.">
        <title>The tiny eukaryote Ostreococcus provides genomic insights into the paradox of plankton speciation.</title>
        <authorList>
            <person name="Palenik B."/>
            <person name="Grimwood J."/>
            <person name="Aerts A."/>
            <person name="Rouze P."/>
            <person name="Salamov A."/>
            <person name="Putnam N."/>
            <person name="Dupont C."/>
            <person name="Jorgensen R."/>
            <person name="Derelle E."/>
            <person name="Rombauts S."/>
            <person name="Zhou K."/>
            <person name="Otillar R."/>
            <person name="Merchant S.S."/>
            <person name="Podell S."/>
            <person name="Gaasterland T."/>
            <person name="Napoli C."/>
            <person name="Gendler K."/>
            <person name="Manuell A."/>
            <person name="Tai V."/>
            <person name="Vallon O."/>
            <person name="Piganeau G."/>
            <person name="Jancek S."/>
            <person name="Heijde M."/>
            <person name="Jabbari K."/>
            <person name="Bowler C."/>
            <person name="Lohr M."/>
            <person name="Robbens S."/>
            <person name="Werner G."/>
            <person name="Dubchak I."/>
            <person name="Pazour G.J."/>
            <person name="Ren Q."/>
            <person name="Paulsen I."/>
            <person name="Delwiche C."/>
            <person name="Schmutz J."/>
            <person name="Rokhsar D."/>
            <person name="Van de Peer Y."/>
            <person name="Moreau H."/>
            <person name="Grigoriev I.V."/>
        </authorList>
    </citation>
    <scope>NUCLEOTIDE SEQUENCE [LARGE SCALE GENOMIC DNA]</scope>
    <source>
        <strain evidence="9 10">CCE9901</strain>
    </source>
</reference>
<keyword evidence="5" id="KW-0808">Transferase</keyword>
<evidence type="ECO:0000313" key="9">
    <source>
        <dbReference type="EMBL" id="ABO93953.1"/>
    </source>
</evidence>
<dbReference type="GO" id="GO:0003919">
    <property type="term" value="F:FMN adenylyltransferase activity"/>
    <property type="evidence" value="ECO:0007669"/>
    <property type="project" value="EnsemblPlants"/>
</dbReference>
<dbReference type="OMA" id="NACIAVP"/>
<keyword evidence="7" id="KW-0067">ATP-binding</keyword>
<keyword evidence="4" id="KW-0288">FMN</keyword>
<dbReference type="Gene3D" id="2.40.30.30">
    <property type="entry name" value="Riboflavin kinase-like"/>
    <property type="match status" value="1"/>
</dbReference>
<dbReference type="Proteomes" id="UP000001568">
    <property type="component" value="Chromosome 1"/>
</dbReference>
<evidence type="ECO:0000259" key="8">
    <source>
        <dbReference type="SMART" id="SM00904"/>
    </source>
</evidence>
<evidence type="ECO:0000256" key="5">
    <source>
        <dbReference type="ARBA" id="ARBA00022679"/>
    </source>
</evidence>
<evidence type="ECO:0000256" key="3">
    <source>
        <dbReference type="ARBA" id="ARBA00022630"/>
    </source>
</evidence>
<feature type="domain" description="Riboflavin kinase" evidence="8">
    <location>
        <begin position="147"/>
        <end position="276"/>
    </location>
</feature>
<dbReference type="HOGENOM" id="CLU_048437_3_1_1"/>
<dbReference type="Pfam" id="PF01687">
    <property type="entry name" value="Flavokinase"/>
    <property type="match status" value="1"/>
</dbReference>
<name>A4RS15_OSTLU</name>
<dbReference type="AlphaFoldDB" id="A4RS15"/>
<evidence type="ECO:0000256" key="1">
    <source>
        <dbReference type="ARBA" id="ARBA00005201"/>
    </source>
</evidence>
<dbReference type="PANTHER" id="PTHR22749:SF6">
    <property type="entry name" value="RIBOFLAVIN KINASE"/>
    <property type="match status" value="1"/>
</dbReference>